<accession>W4LWF6</accession>
<dbReference type="HOGENOM" id="CLU_2804421_0_0_7"/>
<sequence length="67" mass="7776">MGTFTFGFDSIGWVVHMLWYWWLGGVGNNGEPACQSMVCQGFLWLVTLVVVVNVSRLLLWFWHGRNR</sequence>
<keyword evidence="1" id="KW-0472">Membrane</keyword>
<feature type="transmembrane region" description="Helical" evidence="1">
    <location>
        <begin position="5"/>
        <end position="22"/>
    </location>
</feature>
<keyword evidence="1" id="KW-0812">Transmembrane</keyword>
<keyword evidence="3" id="KW-1185">Reference proteome</keyword>
<name>W4LWF6_ENTF1</name>
<feature type="transmembrane region" description="Helical" evidence="1">
    <location>
        <begin position="42"/>
        <end position="62"/>
    </location>
</feature>
<reference evidence="2 3" key="1">
    <citation type="journal article" date="2014" name="Nature">
        <title>An environmental bacterial taxon with a large and distinct metabolic repertoire.</title>
        <authorList>
            <person name="Wilson M.C."/>
            <person name="Mori T."/>
            <person name="Ruckert C."/>
            <person name="Uria A.R."/>
            <person name="Helf M.J."/>
            <person name="Takada K."/>
            <person name="Gernert C."/>
            <person name="Steffens U.A."/>
            <person name="Heycke N."/>
            <person name="Schmitt S."/>
            <person name="Rinke C."/>
            <person name="Helfrich E.J."/>
            <person name="Brachmann A.O."/>
            <person name="Gurgui C."/>
            <person name="Wakimoto T."/>
            <person name="Kracht M."/>
            <person name="Crusemann M."/>
            <person name="Hentschel U."/>
            <person name="Abe I."/>
            <person name="Matsunaga S."/>
            <person name="Kalinowski J."/>
            <person name="Takeyama H."/>
            <person name="Piel J."/>
        </authorList>
    </citation>
    <scope>NUCLEOTIDE SEQUENCE [LARGE SCALE GENOMIC DNA]</scope>
    <source>
        <strain evidence="3">TSY1</strain>
    </source>
</reference>
<proteinExistence type="predicted"/>
<evidence type="ECO:0000313" key="3">
    <source>
        <dbReference type="Proteomes" id="UP000019141"/>
    </source>
</evidence>
<protein>
    <submittedName>
        <fullName evidence="2">Uncharacterized protein</fullName>
    </submittedName>
</protein>
<dbReference type="Proteomes" id="UP000019141">
    <property type="component" value="Unassembled WGS sequence"/>
</dbReference>
<organism evidence="2 3">
    <name type="scientific">Entotheonella factor</name>
    <dbReference type="NCBI Taxonomy" id="1429438"/>
    <lineage>
        <taxon>Bacteria</taxon>
        <taxon>Pseudomonadati</taxon>
        <taxon>Nitrospinota/Tectimicrobiota group</taxon>
        <taxon>Candidatus Tectimicrobiota</taxon>
        <taxon>Candidatus Entotheonellia</taxon>
        <taxon>Candidatus Entotheonellales</taxon>
        <taxon>Candidatus Entotheonellaceae</taxon>
        <taxon>Candidatus Entotheonella</taxon>
    </lineage>
</organism>
<dbReference type="EMBL" id="AZHW01000144">
    <property type="protein sequence ID" value="ETX02439.1"/>
    <property type="molecule type" value="Genomic_DNA"/>
</dbReference>
<dbReference type="AlphaFoldDB" id="W4LWF6"/>
<comment type="caution">
    <text evidence="2">The sequence shown here is derived from an EMBL/GenBank/DDBJ whole genome shotgun (WGS) entry which is preliminary data.</text>
</comment>
<evidence type="ECO:0000256" key="1">
    <source>
        <dbReference type="SAM" id="Phobius"/>
    </source>
</evidence>
<keyword evidence="1" id="KW-1133">Transmembrane helix</keyword>
<gene>
    <name evidence="2" type="ORF">ETSY1_03585</name>
</gene>
<evidence type="ECO:0000313" key="2">
    <source>
        <dbReference type="EMBL" id="ETX02439.1"/>
    </source>
</evidence>